<feature type="transmembrane region" description="Helical" evidence="1">
    <location>
        <begin position="181"/>
        <end position="200"/>
    </location>
</feature>
<feature type="transmembrane region" description="Helical" evidence="1">
    <location>
        <begin position="62"/>
        <end position="83"/>
    </location>
</feature>
<reference evidence="2 4" key="1">
    <citation type="submission" date="2017-04" db="EMBL/GenBank/DDBJ databases">
        <title>Staphylococcus agnetis, a potential pathogen in the broiler production.</title>
        <authorList>
            <person name="Poulsen L."/>
        </authorList>
    </citation>
    <scope>NUCLEOTIDE SEQUENCE [LARGE SCALE GENOMIC DNA]</scope>
    <source>
        <strain evidence="2 4">723_310714_2_2_spleen</strain>
    </source>
</reference>
<keyword evidence="4" id="KW-1185">Reference proteome</keyword>
<proteinExistence type="predicted"/>
<gene>
    <name evidence="2" type="ORF">B9M88_08025</name>
    <name evidence="3" type="ORF">MUA95_11015</name>
</gene>
<protein>
    <recommendedName>
        <fullName evidence="6">ABC transporter permease</fullName>
    </recommendedName>
</protein>
<evidence type="ECO:0000313" key="3">
    <source>
        <dbReference type="EMBL" id="UXU57073.1"/>
    </source>
</evidence>
<keyword evidence="1" id="KW-1133">Transmembrane helix</keyword>
<evidence type="ECO:0000313" key="2">
    <source>
        <dbReference type="EMBL" id="OTW30986.1"/>
    </source>
</evidence>
<dbReference type="Proteomes" id="UP000195208">
    <property type="component" value="Unassembled WGS sequence"/>
</dbReference>
<dbReference type="Proteomes" id="UP001065705">
    <property type="component" value="Chromosome"/>
</dbReference>
<keyword evidence="1" id="KW-0472">Membrane</keyword>
<sequence length="251" mass="29065">MNFLFKPVFLNTIRMKSVWLMWVLGLLPFINVIAMSINSNFLKMSGEKGTLSGFEYFSMNLGILHNMLLPTIILTFIISKIFYDELNSGIIFMYKDINRTHILFTKWLSIFIIHLIYIFILFVSSTIVYFLFINNYDFSSGTLIPLPKYIALAFTPTITLFFIEILTINFAILLSLNFPTGYTILGVLLFMIFTTIGPMLDSVKYFIPTGYDDKIGTLGSVTVLLISLSIFTIYFIITYIYISYKYKKIEY</sequence>
<evidence type="ECO:0000256" key="1">
    <source>
        <dbReference type="SAM" id="Phobius"/>
    </source>
</evidence>
<evidence type="ECO:0000313" key="4">
    <source>
        <dbReference type="Proteomes" id="UP000195208"/>
    </source>
</evidence>
<name>A0ABD7TSD6_9STAP</name>
<evidence type="ECO:0000313" key="5">
    <source>
        <dbReference type="Proteomes" id="UP001065705"/>
    </source>
</evidence>
<feature type="transmembrane region" description="Helical" evidence="1">
    <location>
        <begin position="152"/>
        <end position="174"/>
    </location>
</feature>
<dbReference type="EMBL" id="CP094809">
    <property type="protein sequence ID" value="UXU57073.1"/>
    <property type="molecule type" value="Genomic_DNA"/>
</dbReference>
<reference evidence="3" key="2">
    <citation type="submission" date="2022-03" db="EMBL/GenBank/DDBJ databases">
        <title>Comparative Genomics of East African Camel-Associated Staphylococcaceae spp.: Diversity and Inheritance of Traits Involved in Host-Pathogen Interactions.</title>
        <authorList>
            <person name="Akarsu H."/>
            <person name="Liljander A."/>
            <person name="Younan M."/>
            <person name="Brodard I."/>
            <person name="Glucks I."/>
            <person name="Labroussaa F."/>
            <person name="Overesch G."/>
            <person name="Kuhnert P."/>
            <person name="Perreten V."/>
            <person name="Drexler J.F."/>
            <person name="Corman V.M."/>
            <person name="Falquet L."/>
            <person name="Jores J."/>
        </authorList>
    </citation>
    <scope>NUCLEOTIDE SEQUENCE</scope>
    <source>
        <strain evidence="3">IVB6197</strain>
    </source>
</reference>
<dbReference type="AlphaFoldDB" id="A0ABD7TSD6"/>
<feature type="transmembrane region" description="Helical" evidence="1">
    <location>
        <begin position="20"/>
        <end position="42"/>
    </location>
</feature>
<feature type="transmembrane region" description="Helical" evidence="1">
    <location>
        <begin position="220"/>
        <end position="242"/>
    </location>
</feature>
<keyword evidence="1" id="KW-0812">Transmembrane</keyword>
<accession>A0ABD7TSD6</accession>
<feature type="transmembrane region" description="Helical" evidence="1">
    <location>
        <begin position="104"/>
        <end position="132"/>
    </location>
</feature>
<dbReference type="EMBL" id="NEFX01000014">
    <property type="protein sequence ID" value="OTW30986.1"/>
    <property type="molecule type" value="Genomic_DNA"/>
</dbReference>
<evidence type="ECO:0008006" key="6">
    <source>
        <dbReference type="Google" id="ProtNLM"/>
    </source>
</evidence>
<dbReference type="RefSeq" id="WP_085622222.1">
    <property type="nucleotide sequence ID" value="NZ_CP094809.1"/>
</dbReference>
<organism evidence="3 5">
    <name type="scientific">Staphylococcus agnetis</name>
    <dbReference type="NCBI Taxonomy" id="985762"/>
    <lineage>
        <taxon>Bacteria</taxon>
        <taxon>Bacillati</taxon>
        <taxon>Bacillota</taxon>
        <taxon>Bacilli</taxon>
        <taxon>Bacillales</taxon>
        <taxon>Staphylococcaceae</taxon>
        <taxon>Staphylococcus</taxon>
    </lineage>
</organism>